<organism evidence="2 3">
    <name type="scientific">Vitreoscilla massiliensis</name>
    <dbReference type="NCBI Taxonomy" id="1689272"/>
    <lineage>
        <taxon>Bacteria</taxon>
        <taxon>Pseudomonadati</taxon>
        <taxon>Pseudomonadota</taxon>
        <taxon>Betaproteobacteria</taxon>
        <taxon>Neisseriales</taxon>
        <taxon>Neisseriaceae</taxon>
        <taxon>Vitreoscilla</taxon>
    </lineage>
</organism>
<dbReference type="Pfam" id="PF04325">
    <property type="entry name" value="DUF465"/>
    <property type="match status" value="1"/>
</dbReference>
<keyword evidence="3" id="KW-1185">Reference proteome</keyword>
<evidence type="ECO:0000313" key="3">
    <source>
        <dbReference type="Proteomes" id="UP000832011"/>
    </source>
</evidence>
<sequence length="71" mass="8695">MFPEYRDLTLKLRDDDLEFSMMYQQHQQLDDQIKRLSNDALLAQGEDLESLKRQKLQLKDQMYRYLKDIQV</sequence>
<accession>A0ABY4DZL9</accession>
<dbReference type="Proteomes" id="UP000832011">
    <property type="component" value="Chromosome"/>
</dbReference>
<dbReference type="InterPro" id="IPR007420">
    <property type="entry name" value="DUF465"/>
</dbReference>
<gene>
    <name evidence="2" type="ORF">LVJ82_16025</name>
</gene>
<protein>
    <submittedName>
        <fullName evidence="2">DUF465 domain-containing protein</fullName>
    </submittedName>
</protein>
<evidence type="ECO:0000313" key="2">
    <source>
        <dbReference type="EMBL" id="UOO88936.1"/>
    </source>
</evidence>
<feature type="coiled-coil region" evidence="1">
    <location>
        <begin position="26"/>
        <end position="68"/>
    </location>
</feature>
<name>A0ABY4DZL9_9NEIS</name>
<proteinExistence type="predicted"/>
<evidence type="ECO:0000256" key="1">
    <source>
        <dbReference type="SAM" id="Coils"/>
    </source>
</evidence>
<dbReference type="EMBL" id="CP091511">
    <property type="protein sequence ID" value="UOO88936.1"/>
    <property type="molecule type" value="Genomic_DNA"/>
</dbReference>
<reference evidence="2 3" key="1">
    <citation type="journal article" date="2022" name="Res Sq">
        <title>Evolution of multicellular longitudinally dividing oral cavity symbionts (Neisseriaceae).</title>
        <authorList>
            <person name="Nyongesa S."/>
            <person name="Weber P."/>
            <person name="Bernet E."/>
            <person name="Pullido F."/>
            <person name="Nieckarz M."/>
            <person name="Delaby M."/>
            <person name="Nieves C."/>
            <person name="Viehboeck T."/>
            <person name="Krause N."/>
            <person name="Rivera-Millot A."/>
            <person name="Nakamura A."/>
            <person name="Vischer N."/>
            <person name="VanNieuwenhze M."/>
            <person name="Brun Y."/>
            <person name="Cava F."/>
            <person name="Bulgheresi S."/>
            <person name="Veyrier F."/>
        </authorList>
    </citation>
    <scope>NUCLEOTIDE SEQUENCE [LARGE SCALE GENOMIC DNA]</scope>
    <source>
        <strain evidence="2 3">SN4</strain>
    </source>
</reference>
<dbReference type="Gene3D" id="6.10.280.50">
    <property type="match status" value="1"/>
</dbReference>
<dbReference type="RefSeq" id="WP_058357383.1">
    <property type="nucleotide sequence ID" value="NZ_CABKVG010000010.1"/>
</dbReference>
<keyword evidence="1" id="KW-0175">Coiled coil</keyword>
<dbReference type="InterPro" id="IPR038444">
    <property type="entry name" value="DUF465_sf"/>
</dbReference>